<dbReference type="PANTHER" id="PTHR35335">
    <property type="entry name" value="UPF0716 PROTEIN FXSA"/>
    <property type="match status" value="1"/>
</dbReference>
<dbReference type="Proteomes" id="UP001596296">
    <property type="component" value="Unassembled WGS sequence"/>
</dbReference>
<dbReference type="InterPro" id="IPR007313">
    <property type="entry name" value="FxsA"/>
</dbReference>
<name>A0ABD5UVB4_9EURY</name>
<protein>
    <submittedName>
        <fullName evidence="3">FxsA family protein</fullName>
    </submittedName>
</protein>
<evidence type="ECO:0000313" key="4">
    <source>
        <dbReference type="Proteomes" id="UP001596296"/>
    </source>
</evidence>
<dbReference type="NCBIfam" id="NF008528">
    <property type="entry name" value="PRK11463.1-2"/>
    <property type="match status" value="1"/>
</dbReference>
<dbReference type="PANTHER" id="PTHR35335:SF1">
    <property type="entry name" value="UPF0716 PROTEIN FXSA"/>
    <property type="match status" value="1"/>
</dbReference>
<reference evidence="3 4" key="1">
    <citation type="journal article" date="2019" name="Int. J. Syst. Evol. Microbiol.">
        <title>The Global Catalogue of Microorganisms (GCM) 10K type strain sequencing project: providing services to taxonomists for standard genome sequencing and annotation.</title>
        <authorList>
            <consortium name="The Broad Institute Genomics Platform"/>
            <consortium name="The Broad Institute Genome Sequencing Center for Infectious Disease"/>
            <person name="Wu L."/>
            <person name="Ma J."/>
        </authorList>
    </citation>
    <scope>NUCLEOTIDE SEQUENCE [LARGE SCALE GENOMIC DNA]</scope>
    <source>
        <strain evidence="3 4">SKJ47</strain>
    </source>
</reference>
<keyword evidence="2" id="KW-0472">Membrane</keyword>
<evidence type="ECO:0000256" key="2">
    <source>
        <dbReference type="SAM" id="Phobius"/>
    </source>
</evidence>
<keyword evidence="2" id="KW-1133">Transmembrane helix</keyword>
<evidence type="ECO:0000256" key="1">
    <source>
        <dbReference type="SAM" id="MobiDB-lite"/>
    </source>
</evidence>
<proteinExistence type="predicted"/>
<dbReference type="Pfam" id="PF04186">
    <property type="entry name" value="FxsA"/>
    <property type="match status" value="1"/>
</dbReference>
<keyword evidence="2" id="KW-0812">Transmembrane</keyword>
<dbReference type="EMBL" id="JBHSXL010000003">
    <property type="protein sequence ID" value="MFC6891754.1"/>
    <property type="molecule type" value="Genomic_DNA"/>
</dbReference>
<feature type="compositionally biased region" description="Acidic residues" evidence="1">
    <location>
        <begin position="219"/>
        <end position="228"/>
    </location>
</feature>
<keyword evidence="4" id="KW-1185">Reference proteome</keyword>
<gene>
    <name evidence="3" type="ORF">ACFQE9_03855</name>
</gene>
<feature type="compositionally biased region" description="Gly residues" evidence="1">
    <location>
        <begin position="165"/>
        <end position="178"/>
    </location>
</feature>
<dbReference type="AlphaFoldDB" id="A0ABD5UVB4"/>
<evidence type="ECO:0000313" key="3">
    <source>
        <dbReference type="EMBL" id="MFC6891754.1"/>
    </source>
</evidence>
<sequence length="228" mass="23444">MRLRYLLALLLVIPLADALFLVVVADRLGWQITVALVVLTAILGMLLVRAEGRHTLARIQRKAAQGDPPTDELLDGAFLIAAGAFLLTPGLVTDAIGFLLALPPTRVPIRAGVKRFLVVPYLERRTGGFASGNVYIGGFPNGDGDGNGFGAAGFGGTDFGAGGGFDGTGSGSGSGGAASGSRREASTDDDVVDVDFSVDDEVSAEDEESSRNEGSTDSDATDDEGVGR</sequence>
<accession>A0ABD5UVB4</accession>
<feature type="region of interest" description="Disordered" evidence="1">
    <location>
        <begin position="165"/>
        <end position="228"/>
    </location>
</feature>
<feature type="transmembrane region" description="Helical" evidence="2">
    <location>
        <begin position="28"/>
        <end position="48"/>
    </location>
</feature>
<dbReference type="RefSeq" id="WP_379740592.1">
    <property type="nucleotide sequence ID" value="NZ_JBHSVN010000001.1"/>
</dbReference>
<comment type="caution">
    <text evidence="3">The sequence shown here is derived from an EMBL/GenBank/DDBJ whole genome shotgun (WGS) entry which is preliminary data.</text>
</comment>
<organism evidence="3 4">
    <name type="scientific">Halopenitus salinus</name>
    <dbReference type="NCBI Taxonomy" id="1198295"/>
    <lineage>
        <taxon>Archaea</taxon>
        <taxon>Methanobacteriati</taxon>
        <taxon>Methanobacteriota</taxon>
        <taxon>Stenosarchaea group</taxon>
        <taxon>Halobacteria</taxon>
        <taxon>Halobacteriales</taxon>
        <taxon>Haloferacaceae</taxon>
        <taxon>Halopenitus</taxon>
    </lineage>
</organism>
<feature type="compositionally biased region" description="Acidic residues" evidence="1">
    <location>
        <begin position="187"/>
        <end position="208"/>
    </location>
</feature>